<organism evidence="2 3">
    <name type="scientific">Achromobacter veterisilvae</name>
    <dbReference type="NCBI Taxonomy" id="2069367"/>
    <lineage>
        <taxon>Bacteria</taxon>
        <taxon>Pseudomonadati</taxon>
        <taxon>Pseudomonadota</taxon>
        <taxon>Betaproteobacteria</taxon>
        <taxon>Burkholderiales</taxon>
        <taxon>Alcaligenaceae</taxon>
        <taxon>Achromobacter</taxon>
    </lineage>
</organism>
<feature type="compositionally biased region" description="Basic and acidic residues" evidence="1">
    <location>
        <begin position="99"/>
        <end position="131"/>
    </location>
</feature>
<feature type="compositionally biased region" description="Basic and acidic residues" evidence="1">
    <location>
        <begin position="418"/>
        <end position="438"/>
    </location>
</feature>
<proteinExistence type="predicted"/>
<dbReference type="EMBL" id="UFQC01000020">
    <property type="protein sequence ID" value="SSW69835.1"/>
    <property type="molecule type" value="Genomic_DNA"/>
</dbReference>
<sequence>MHHGVGPVRIDAAVEPAIVPGQFRGQALARGHDDALGGIGHGRTAQQGLPLVEGDQAQPHRRGLDQGPAQALAVEDPLRLRHGRRQHAPSDQQQQSPRGQDDQRRRQQGRQDLRADARGDVAPRLTEDQHPPRRAQGPGGPFVPAQEQGGSGLAQPLRQRRAGQRQHCRIGRVLAGQHQFAAGAQHQAGAPVGGRGQGFRQRGQRQLEHQDAERLSVPARQPGRHAHGALARQRAVVGGQPLEHRPARGGVAPGRVRRQQRLAVVQSQGREQAFAIGGDPFLPRFSLPGDDGQDEKFPVGAIQIGGEFAGIARGGGRRGRRYLFGQAQVARGGLRVVRARGRERQQGRDVWRRLDPEQAGLQELLHVAGGSGARGRPGQFEVLHAVAQRGGGARAELHRPAGVDGDFVFHAGEIGADRRGDFQQARGERQRRDGRAASDDQEMLVAPQACQHAVLPGGRHRMGRQAPVRAACRSPRDKCCRQIMARPCKREAREFPFCAERARAPLFDGAAFR</sequence>
<name>A0A446CQ12_9BURK</name>
<protein>
    <submittedName>
        <fullName evidence="2">Uncharacterized protein</fullName>
    </submittedName>
</protein>
<accession>A0A446CQ12</accession>
<dbReference type="Proteomes" id="UP000289465">
    <property type="component" value="Unassembled WGS sequence"/>
</dbReference>
<evidence type="ECO:0000313" key="2">
    <source>
        <dbReference type="EMBL" id="SSW69835.1"/>
    </source>
</evidence>
<evidence type="ECO:0000256" key="1">
    <source>
        <dbReference type="SAM" id="MobiDB-lite"/>
    </source>
</evidence>
<feature type="compositionally biased region" description="Low complexity" evidence="1">
    <location>
        <begin position="181"/>
        <end position="190"/>
    </location>
</feature>
<feature type="region of interest" description="Disordered" evidence="1">
    <location>
        <begin position="418"/>
        <end position="441"/>
    </location>
</feature>
<feature type="region of interest" description="Disordered" evidence="1">
    <location>
        <begin position="181"/>
        <end position="212"/>
    </location>
</feature>
<gene>
    <name evidence="2" type="ORF">AVE30378_03684</name>
</gene>
<dbReference type="AlphaFoldDB" id="A0A446CQ12"/>
<evidence type="ECO:0000313" key="3">
    <source>
        <dbReference type="Proteomes" id="UP000289465"/>
    </source>
</evidence>
<reference evidence="2 3" key="1">
    <citation type="submission" date="2018-07" db="EMBL/GenBank/DDBJ databases">
        <authorList>
            <person name="Peeters C."/>
        </authorList>
    </citation>
    <scope>NUCLEOTIDE SEQUENCE [LARGE SCALE GENOMIC DNA]</scope>
    <source>
        <strain evidence="2 3">LMG 30378</strain>
    </source>
</reference>
<feature type="region of interest" description="Disordered" evidence="1">
    <location>
        <begin position="83"/>
        <end position="166"/>
    </location>
</feature>
<feature type="compositionally biased region" description="Low complexity" evidence="1">
    <location>
        <begin position="89"/>
        <end position="98"/>
    </location>
</feature>